<feature type="domain" description="Pirin C-terminal" evidence="5">
    <location>
        <begin position="194"/>
        <end position="290"/>
    </location>
</feature>
<dbReference type="Pfam" id="PF02678">
    <property type="entry name" value="Pirin"/>
    <property type="match status" value="1"/>
</dbReference>
<evidence type="ECO:0000256" key="3">
    <source>
        <dbReference type="RuleBase" id="RU003457"/>
    </source>
</evidence>
<evidence type="ECO:0000256" key="1">
    <source>
        <dbReference type="ARBA" id="ARBA00008416"/>
    </source>
</evidence>
<feature type="binding site" evidence="2">
    <location>
        <position position="119"/>
    </location>
    <ligand>
        <name>Fe cation</name>
        <dbReference type="ChEBI" id="CHEBI:24875"/>
    </ligand>
</feature>
<comment type="caution">
    <text evidence="6">The sequence shown here is derived from an EMBL/GenBank/DDBJ whole genome shotgun (WGS) entry which is preliminary data.</text>
</comment>
<feature type="binding site" evidence="2">
    <location>
        <position position="121"/>
    </location>
    <ligand>
        <name>Fe cation</name>
        <dbReference type="ChEBI" id="CHEBI:24875"/>
    </ligand>
</feature>
<keyword evidence="2" id="KW-0408">Iron</keyword>
<dbReference type="CDD" id="cd02247">
    <property type="entry name" value="cupin_pirin_C"/>
    <property type="match status" value="1"/>
</dbReference>
<evidence type="ECO:0000256" key="2">
    <source>
        <dbReference type="PIRSR" id="PIRSR006232-1"/>
    </source>
</evidence>
<keyword evidence="2" id="KW-0479">Metal-binding</keyword>
<gene>
    <name evidence="6" type="ORF">VPR01S_03_01480</name>
</gene>
<dbReference type="GO" id="GO:0046872">
    <property type="term" value="F:metal ion binding"/>
    <property type="evidence" value="ECO:0007669"/>
    <property type="project" value="UniProtKB-KW"/>
</dbReference>
<dbReference type="AlphaFoldDB" id="U3B8S1"/>
<evidence type="ECO:0000313" key="7">
    <source>
        <dbReference type="Proteomes" id="UP000016570"/>
    </source>
</evidence>
<sequence length="305" mass="33393">MMSNLNQELELPCGVSDGCDAVKKILTPKDKDLGGFCVRRTIPTKGCRSIGPWVFFDHMGPATFAPGQGVDVRPHPHIGLATVTYLFEGEMLHRDSLGTEARVLPGDINLMVAGDGIVHSERQRPEIKTANNTLNGLQLWLALPKEQEQTTPAFYHYDQAQLPFILNDGVSIRILIGSAYGRTSPVMTYSPTLYIEASIEAGRTLVLPDVPERGVYVVSGHVRFKDTELEAHSMAILDGSSGVEVMATQDSVIALVGGEAIGPRYMEWNFVATDKALIDRAKENWKAGHFATVPGDEDEFIPFPD</sequence>
<dbReference type="InterPro" id="IPR011051">
    <property type="entry name" value="RmlC_Cupin_sf"/>
</dbReference>
<evidence type="ECO:0000313" key="6">
    <source>
        <dbReference type="EMBL" id="GAD66239.1"/>
    </source>
</evidence>
<proteinExistence type="inferred from homology"/>
<dbReference type="InterPro" id="IPR014710">
    <property type="entry name" value="RmlC-like_jellyroll"/>
</dbReference>
<dbReference type="PIRSF" id="PIRSF006232">
    <property type="entry name" value="Pirin"/>
    <property type="match status" value="1"/>
</dbReference>
<dbReference type="SUPFAM" id="SSF51182">
    <property type="entry name" value="RmlC-like cupins"/>
    <property type="match status" value="1"/>
</dbReference>
<reference evidence="6 7" key="1">
    <citation type="submission" date="2013-09" db="EMBL/GenBank/DDBJ databases">
        <title>Whole genome shotgun sequence of Vibrio proteolyticus NBRC 13287.</title>
        <authorList>
            <person name="Isaki S."/>
            <person name="Hosoyama A."/>
            <person name="Numata M."/>
            <person name="Hashimoto M."/>
            <person name="Hosoyama Y."/>
            <person name="Tsuchikane K."/>
            <person name="Noguchi M."/>
            <person name="Hirakata S."/>
            <person name="Ichikawa N."/>
            <person name="Ohji S."/>
            <person name="Yamazoe A."/>
            <person name="Fujita N."/>
        </authorList>
    </citation>
    <scope>NUCLEOTIDE SEQUENCE [LARGE SCALE GENOMIC DNA]</scope>
    <source>
        <strain evidence="6 7">NBRC 13287</strain>
    </source>
</reference>
<dbReference type="CDD" id="cd02909">
    <property type="entry name" value="cupin_pirin_N"/>
    <property type="match status" value="1"/>
</dbReference>
<protein>
    <submittedName>
        <fullName evidence="6">Putative pirin-related protein</fullName>
    </submittedName>
</protein>
<dbReference type="Gene3D" id="2.60.120.10">
    <property type="entry name" value="Jelly Rolls"/>
    <property type="match status" value="2"/>
</dbReference>
<dbReference type="InterPro" id="IPR012093">
    <property type="entry name" value="Pirin"/>
</dbReference>
<organism evidence="6 7">
    <name type="scientific">Vibrio proteolyticus NBRC 13287</name>
    <dbReference type="NCBI Taxonomy" id="1219065"/>
    <lineage>
        <taxon>Bacteria</taxon>
        <taxon>Pseudomonadati</taxon>
        <taxon>Pseudomonadota</taxon>
        <taxon>Gammaproteobacteria</taxon>
        <taxon>Vibrionales</taxon>
        <taxon>Vibrionaceae</taxon>
        <taxon>Vibrio</taxon>
    </lineage>
</organism>
<feature type="binding site" evidence="2">
    <location>
        <position position="77"/>
    </location>
    <ligand>
        <name>Fe cation</name>
        <dbReference type="ChEBI" id="CHEBI:24875"/>
    </ligand>
</feature>
<evidence type="ECO:0000259" key="5">
    <source>
        <dbReference type="Pfam" id="PF05726"/>
    </source>
</evidence>
<name>U3B8S1_VIBPR</name>
<dbReference type="Pfam" id="PF05726">
    <property type="entry name" value="Pirin_C"/>
    <property type="match status" value="1"/>
</dbReference>
<keyword evidence="7" id="KW-1185">Reference proteome</keyword>
<comment type="cofactor">
    <cofactor evidence="2">
        <name>Fe cation</name>
        <dbReference type="ChEBI" id="CHEBI:24875"/>
    </cofactor>
    <text evidence="2">Binds 1 Fe cation per subunit.</text>
</comment>
<dbReference type="eggNOG" id="COG1741">
    <property type="taxonomic scope" value="Bacteria"/>
</dbReference>
<dbReference type="Proteomes" id="UP000016570">
    <property type="component" value="Unassembled WGS sequence"/>
</dbReference>
<feature type="binding site" evidence="2">
    <location>
        <position position="75"/>
    </location>
    <ligand>
        <name>Fe cation</name>
        <dbReference type="ChEBI" id="CHEBI:24875"/>
    </ligand>
</feature>
<dbReference type="EMBL" id="BATJ01000003">
    <property type="protein sequence ID" value="GAD66239.1"/>
    <property type="molecule type" value="Genomic_DNA"/>
</dbReference>
<evidence type="ECO:0000259" key="4">
    <source>
        <dbReference type="Pfam" id="PF02678"/>
    </source>
</evidence>
<dbReference type="STRING" id="1219065.VPR01S_03_01480"/>
<comment type="similarity">
    <text evidence="1 3">Belongs to the pirin family.</text>
</comment>
<dbReference type="PANTHER" id="PTHR13903">
    <property type="entry name" value="PIRIN-RELATED"/>
    <property type="match status" value="1"/>
</dbReference>
<dbReference type="InterPro" id="IPR003829">
    <property type="entry name" value="Pirin_N_dom"/>
</dbReference>
<feature type="domain" description="Pirin N-terminal" evidence="4">
    <location>
        <begin position="37"/>
        <end position="141"/>
    </location>
</feature>
<dbReference type="InterPro" id="IPR008778">
    <property type="entry name" value="Pirin_C_dom"/>
</dbReference>
<accession>U3B8S1</accession>
<dbReference type="PANTHER" id="PTHR13903:SF8">
    <property type="entry name" value="PIRIN"/>
    <property type="match status" value="1"/>
</dbReference>